<keyword evidence="1" id="KW-0808">Transferase</keyword>
<dbReference type="GO" id="GO:0046983">
    <property type="term" value="F:protein dimerization activity"/>
    <property type="evidence" value="ECO:0007669"/>
    <property type="project" value="InterPro"/>
</dbReference>
<feature type="transmembrane region" description="Helical" evidence="4">
    <location>
        <begin position="775"/>
        <end position="797"/>
    </location>
</feature>
<keyword evidence="5" id="KW-0732">Signal</keyword>
<proteinExistence type="predicted"/>
<dbReference type="PANTHER" id="PTHR24421:SF62">
    <property type="entry name" value="SENSORY TRANSDUCTION HISTIDINE KINASE"/>
    <property type="match status" value="1"/>
</dbReference>
<dbReference type="Gene3D" id="2.60.40.10">
    <property type="entry name" value="Immunoglobulins"/>
    <property type="match status" value="1"/>
</dbReference>
<dbReference type="CDD" id="cd16917">
    <property type="entry name" value="HATPase_UhpB-NarQ-NarX-like"/>
    <property type="match status" value="1"/>
</dbReference>
<feature type="domain" description="Two component regulator three Y" evidence="7">
    <location>
        <begin position="707"/>
        <end position="767"/>
    </location>
</feature>
<evidence type="ECO:0000259" key="7">
    <source>
        <dbReference type="Pfam" id="PF07495"/>
    </source>
</evidence>
<dbReference type="Pfam" id="PF07495">
    <property type="entry name" value="Y_Y_Y"/>
    <property type="match status" value="1"/>
</dbReference>
<dbReference type="InterPro" id="IPR036890">
    <property type="entry name" value="HATPase_C_sf"/>
</dbReference>
<dbReference type="Gene3D" id="3.30.565.10">
    <property type="entry name" value="Histidine kinase-like ATPase, C-terminal domain"/>
    <property type="match status" value="1"/>
</dbReference>
<keyword evidence="4" id="KW-0472">Membrane</keyword>
<feature type="domain" description="Histidine kinase/HSP90-like ATPase" evidence="6">
    <location>
        <begin position="922"/>
        <end position="1013"/>
    </location>
</feature>
<dbReference type="InterPro" id="IPR003594">
    <property type="entry name" value="HATPase_dom"/>
</dbReference>
<dbReference type="SUPFAM" id="SSF63829">
    <property type="entry name" value="Calcium-dependent phosphotriesterase"/>
    <property type="match status" value="3"/>
</dbReference>
<dbReference type="Pfam" id="PF02518">
    <property type="entry name" value="HATPase_c"/>
    <property type="match status" value="1"/>
</dbReference>
<dbReference type="InterPro" id="IPR011712">
    <property type="entry name" value="Sig_transdc_His_kin_sub3_dim/P"/>
</dbReference>
<evidence type="ECO:0000259" key="6">
    <source>
        <dbReference type="Pfam" id="PF02518"/>
    </source>
</evidence>
<sequence>MYVNRHAQGRIHSHLMRILTFVLLACASRCAFALDPAYLLSQYGHTSWRLQDGSLPAVPDPIAQSADGYLWIGTTGGLYRFDGVRFTRWVSEFGEELAAKNVTALLGTPDGSLWIGSDSGLDRLRDGRLTRISKELDATIVELTLEPDGSIWAVRTYGAPFATSLCRVHEDRLQCPAPLPGLELTMSSCCARGFLREADGSIWLGADLGMIHWQAGKTSAIYPAALSESRGMAGVVGVARTRRGDLWVAMARDGREGGLQRLVNGKFQPLVTTGFDSSALSIFALYKDRQDTLWVATADQGLLRIDGDRVERFRASDGLSADNVLRLFEDREGNVWVSTVRGLDRFREFSVVPYSTREGLSSDDTGSVMARADGSVWLGTSQGVNILRDGRVSKLDRGPAVLRDHQITSMFEDASGRLWLGAAQSMFIFDRGTFTPVEDAEGRPSGLVASIAQDTRRNVWMQLAARERKLMRVEGTRIVEQLREPQVPPGREVAADPAGGIWIGTMSGDLARYRDGQLETISFADVNPDITERHVDDLIVLADGTVMGAAGYGLIETQRGQRRALVRSNGLPCDRVWAMQFDRSEDLWLSLECGFVRITKGELAAWRQEPSRRVALRWFDALDGATPTRAPFMSESAMSKDGRLWFPSLNGTHVIDPSRLKEPAAAPPVHIEAIVADRKQYSVRSRPVFPALTRDIEIDYTAPSLALPQKLTFRYRLGGYEEHWQEVGTRRQAFYNDLAPGRYTFHVTACNHDAVCNEQGASFGFEVLPTFYQTAWFIVLAILASVLLLWAVLAIRVRQVATRIRSRLEASLEERERIARELHDTFLQSVQGLMLKFQGAMEKIPTGEPARDLMEQALDRADVVLVEGRKRVTALRHSTRAQRDFTAAIRQLVAHVSEDTVVDVRLTVEGQSRGLHPVVAEEAERILSEGLTNALRHANAHTIQIEILYSRRELTVRLVDDGRGFDESVLQAAPADGHWGLAGMRERARKIQAQFEIASRPDAGTSIELRVPANIAYASDR</sequence>
<evidence type="ECO:0000256" key="3">
    <source>
        <dbReference type="ARBA" id="ARBA00023012"/>
    </source>
</evidence>
<dbReference type="InterPro" id="IPR015943">
    <property type="entry name" value="WD40/YVTN_repeat-like_dom_sf"/>
</dbReference>
<comment type="caution">
    <text evidence="9">The sequence shown here is derived from an EMBL/GenBank/DDBJ whole genome shotgun (WGS) entry which is preliminary data.</text>
</comment>
<dbReference type="AlphaFoldDB" id="A0A829YE21"/>
<feature type="domain" description="Signal transduction histidine kinase subgroup 3 dimerisation and phosphoacceptor" evidence="8">
    <location>
        <begin position="814"/>
        <end position="878"/>
    </location>
</feature>
<evidence type="ECO:0000313" key="10">
    <source>
        <dbReference type="Proteomes" id="UP000445000"/>
    </source>
</evidence>
<evidence type="ECO:0000256" key="4">
    <source>
        <dbReference type="SAM" id="Phobius"/>
    </source>
</evidence>
<feature type="signal peptide" evidence="5">
    <location>
        <begin position="1"/>
        <end position="33"/>
    </location>
</feature>
<evidence type="ECO:0000259" key="8">
    <source>
        <dbReference type="Pfam" id="PF07730"/>
    </source>
</evidence>
<evidence type="ECO:0000256" key="5">
    <source>
        <dbReference type="SAM" id="SignalP"/>
    </source>
</evidence>
<dbReference type="GO" id="GO:0016020">
    <property type="term" value="C:membrane"/>
    <property type="evidence" value="ECO:0007669"/>
    <property type="project" value="InterPro"/>
</dbReference>
<name>A0A829YE21_9GAMM</name>
<keyword evidence="10" id="KW-1185">Reference proteome</keyword>
<dbReference type="PANTHER" id="PTHR24421">
    <property type="entry name" value="NITRATE/NITRITE SENSOR PROTEIN NARX-RELATED"/>
    <property type="match status" value="1"/>
</dbReference>
<dbReference type="Pfam" id="PF07730">
    <property type="entry name" value="HisKA_3"/>
    <property type="match status" value="1"/>
</dbReference>
<dbReference type="InterPro" id="IPR050482">
    <property type="entry name" value="Sensor_HK_TwoCompSys"/>
</dbReference>
<evidence type="ECO:0000256" key="2">
    <source>
        <dbReference type="ARBA" id="ARBA00022777"/>
    </source>
</evidence>
<gene>
    <name evidence="9" type="ORF">GCM10011487_31930</name>
</gene>
<feature type="chain" id="PRO_5032916274" evidence="5">
    <location>
        <begin position="34"/>
        <end position="1021"/>
    </location>
</feature>
<keyword evidence="4" id="KW-0812">Transmembrane</keyword>
<dbReference type="InterPro" id="IPR011123">
    <property type="entry name" value="Y_Y_Y"/>
</dbReference>
<dbReference type="SUPFAM" id="SSF55874">
    <property type="entry name" value="ATPase domain of HSP90 chaperone/DNA topoisomerase II/histidine kinase"/>
    <property type="match status" value="1"/>
</dbReference>
<dbReference type="EMBL" id="BLJN01000003">
    <property type="protein sequence ID" value="GFE81193.1"/>
    <property type="molecule type" value="Genomic_DNA"/>
</dbReference>
<dbReference type="Proteomes" id="UP000445000">
    <property type="component" value="Unassembled WGS sequence"/>
</dbReference>
<dbReference type="Gene3D" id="2.130.10.10">
    <property type="entry name" value="YVTN repeat-like/Quinoprotein amine dehydrogenase"/>
    <property type="match status" value="4"/>
</dbReference>
<dbReference type="InterPro" id="IPR011110">
    <property type="entry name" value="Reg_prop"/>
</dbReference>
<dbReference type="Gene3D" id="1.20.5.1930">
    <property type="match status" value="1"/>
</dbReference>
<protein>
    <submittedName>
        <fullName evidence="9">Histidine kinase</fullName>
    </submittedName>
</protein>
<dbReference type="GO" id="GO:0000155">
    <property type="term" value="F:phosphorelay sensor kinase activity"/>
    <property type="evidence" value="ECO:0007669"/>
    <property type="project" value="InterPro"/>
</dbReference>
<dbReference type="Pfam" id="PF07494">
    <property type="entry name" value="Reg_prop"/>
    <property type="match status" value="1"/>
</dbReference>
<accession>A0A829YE21</accession>
<reference evidence="10" key="1">
    <citation type="submission" date="2020-01" db="EMBL/GenBank/DDBJ databases">
        <title>'Steroidobacter agaridevorans' sp. nov., agar-degrading bacteria isolated from rhizosphere soils.</title>
        <authorList>
            <person name="Ikenaga M."/>
            <person name="Kataoka M."/>
            <person name="Murouchi A."/>
            <person name="Katsuragi S."/>
            <person name="Sakai M."/>
        </authorList>
    </citation>
    <scope>NUCLEOTIDE SEQUENCE [LARGE SCALE GENOMIC DNA]</scope>
    <source>
        <strain evidence="10">YU21-B</strain>
    </source>
</reference>
<keyword evidence="4" id="KW-1133">Transmembrane helix</keyword>
<keyword evidence="3" id="KW-0902">Two-component regulatory system</keyword>
<organism evidence="9 10">
    <name type="scientific">Steroidobacter agaridevorans</name>
    <dbReference type="NCBI Taxonomy" id="2695856"/>
    <lineage>
        <taxon>Bacteria</taxon>
        <taxon>Pseudomonadati</taxon>
        <taxon>Pseudomonadota</taxon>
        <taxon>Gammaproteobacteria</taxon>
        <taxon>Steroidobacterales</taxon>
        <taxon>Steroidobacteraceae</taxon>
        <taxon>Steroidobacter</taxon>
    </lineage>
</organism>
<evidence type="ECO:0000256" key="1">
    <source>
        <dbReference type="ARBA" id="ARBA00022679"/>
    </source>
</evidence>
<keyword evidence="2 9" id="KW-0418">Kinase</keyword>
<evidence type="ECO:0000313" key="9">
    <source>
        <dbReference type="EMBL" id="GFE81193.1"/>
    </source>
</evidence>
<dbReference type="InterPro" id="IPR013783">
    <property type="entry name" value="Ig-like_fold"/>
</dbReference>